<reference evidence="2" key="1">
    <citation type="submission" date="2023-03" db="EMBL/GenBank/DDBJ databases">
        <title>Massive genome expansion in bonnet fungi (Mycena s.s.) driven by repeated elements and novel gene families across ecological guilds.</title>
        <authorList>
            <consortium name="Lawrence Berkeley National Laboratory"/>
            <person name="Harder C.B."/>
            <person name="Miyauchi S."/>
            <person name="Viragh M."/>
            <person name="Kuo A."/>
            <person name="Thoen E."/>
            <person name="Andreopoulos B."/>
            <person name="Lu D."/>
            <person name="Skrede I."/>
            <person name="Drula E."/>
            <person name="Henrissat B."/>
            <person name="Morin E."/>
            <person name="Kohler A."/>
            <person name="Barry K."/>
            <person name="LaButti K."/>
            <person name="Morin E."/>
            <person name="Salamov A."/>
            <person name="Lipzen A."/>
            <person name="Mereny Z."/>
            <person name="Hegedus B."/>
            <person name="Baldrian P."/>
            <person name="Stursova M."/>
            <person name="Weitz H."/>
            <person name="Taylor A."/>
            <person name="Grigoriev I.V."/>
            <person name="Nagy L.G."/>
            <person name="Martin F."/>
            <person name="Kauserud H."/>
        </authorList>
    </citation>
    <scope>NUCLEOTIDE SEQUENCE</scope>
    <source>
        <strain evidence="2">9284</strain>
    </source>
</reference>
<feature type="compositionally biased region" description="Low complexity" evidence="1">
    <location>
        <begin position="181"/>
        <end position="190"/>
    </location>
</feature>
<keyword evidence="3" id="KW-1185">Reference proteome</keyword>
<protein>
    <submittedName>
        <fullName evidence="2">Uncharacterized protein</fullName>
    </submittedName>
</protein>
<evidence type="ECO:0000313" key="2">
    <source>
        <dbReference type="EMBL" id="KAJ7611757.1"/>
    </source>
</evidence>
<dbReference type="EMBL" id="JARKIF010000032">
    <property type="protein sequence ID" value="KAJ7611757.1"/>
    <property type="molecule type" value="Genomic_DNA"/>
</dbReference>
<evidence type="ECO:0000313" key="3">
    <source>
        <dbReference type="Proteomes" id="UP001221142"/>
    </source>
</evidence>
<organism evidence="2 3">
    <name type="scientific">Roridomyces roridus</name>
    <dbReference type="NCBI Taxonomy" id="1738132"/>
    <lineage>
        <taxon>Eukaryota</taxon>
        <taxon>Fungi</taxon>
        <taxon>Dikarya</taxon>
        <taxon>Basidiomycota</taxon>
        <taxon>Agaricomycotina</taxon>
        <taxon>Agaricomycetes</taxon>
        <taxon>Agaricomycetidae</taxon>
        <taxon>Agaricales</taxon>
        <taxon>Marasmiineae</taxon>
        <taxon>Mycenaceae</taxon>
        <taxon>Roridomyces</taxon>
    </lineage>
</organism>
<feature type="region of interest" description="Disordered" evidence="1">
    <location>
        <begin position="74"/>
        <end position="107"/>
    </location>
</feature>
<sequence length="373" mass="41936">MDHQAAVMKRDEAIQERDVALRERKQALKRREEVLKEKEEALNERDEARKKRDEALTGRDEVLKMCDEMLKEARKRESREREEAAKERAEAAKERAEAAKEREELRKQVLAPQTDGIHVPVIPTPDTMSQWSYFPPCYHFLPAYWGPSRLEEPQPCSPGPSAPPHASSTRALCPNLPAPTSPSSSGTPKTVFRPYKRPKHTHQPTLEVHRLQAPPPSPSQRLAIKGPIPPAPVGFSDWNNFYKTTPNLIEFAKIQIKKAADKQVVFKYKCGHCIKKNLPCLHRVPELEDSGHHYCLGCLIGPSGVRCAPPSAKTVTKRDAYPFDEQCLQALASLHNAAVDRNKIPGKWMGPDESELSWPGSECNFIISIVGTA</sequence>
<feature type="region of interest" description="Disordered" evidence="1">
    <location>
        <begin position="36"/>
        <end position="56"/>
    </location>
</feature>
<accession>A0AAD7FA76</accession>
<gene>
    <name evidence="2" type="ORF">FB45DRAFT_940922</name>
</gene>
<dbReference type="AlphaFoldDB" id="A0AAD7FA76"/>
<comment type="caution">
    <text evidence="2">The sequence shown here is derived from an EMBL/GenBank/DDBJ whole genome shotgun (WGS) entry which is preliminary data.</text>
</comment>
<dbReference type="Proteomes" id="UP001221142">
    <property type="component" value="Unassembled WGS sequence"/>
</dbReference>
<feature type="region of interest" description="Disordered" evidence="1">
    <location>
        <begin position="151"/>
        <end position="219"/>
    </location>
</feature>
<evidence type="ECO:0000256" key="1">
    <source>
        <dbReference type="SAM" id="MobiDB-lite"/>
    </source>
</evidence>
<proteinExistence type="predicted"/>
<name>A0AAD7FA76_9AGAR</name>